<evidence type="ECO:0000313" key="2">
    <source>
        <dbReference type="EMBL" id="PXA03765.1"/>
    </source>
</evidence>
<keyword evidence="1" id="KW-0732">Signal</keyword>
<evidence type="ECO:0008006" key="4">
    <source>
        <dbReference type="Google" id="ProtNLM"/>
    </source>
</evidence>
<comment type="caution">
    <text evidence="2">The sequence shown here is derived from an EMBL/GenBank/DDBJ whole genome shotgun (WGS) entry which is preliminary data.</text>
</comment>
<evidence type="ECO:0000313" key="3">
    <source>
        <dbReference type="Proteomes" id="UP000247099"/>
    </source>
</evidence>
<dbReference type="InterPro" id="IPR010870">
    <property type="entry name" value="Porin_O/P"/>
</dbReference>
<gene>
    <name evidence="2" type="ORF">DDZ13_10760</name>
</gene>
<evidence type="ECO:0000256" key="1">
    <source>
        <dbReference type="SAM" id="SignalP"/>
    </source>
</evidence>
<dbReference type="SUPFAM" id="SSF56935">
    <property type="entry name" value="Porins"/>
    <property type="match status" value="1"/>
</dbReference>
<dbReference type="InParanoid" id="A0A317ZEC1"/>
<dbReference type="OrthoDB" id="5372286at2"/>
<name>A0A317ZEC1_9BACT</name>
<dbReference type="RefSeq" id="WP_110131462.1">
    <property type="nucleotide sequence ID" value="NZ_QHJQ01000007.1"/>
</dbReference>
<dbReference type="Proteomes" id="UP000247099">
    <property type="component" value="Unassembled WGS sequence"/>
</dbReference>
<dbReference type="EMBL" id="QHJQ01000007">
    <property type="protein sequence ID" value="PXA03765.1"/>
    <property type="molecule type" value="Genomic_DNA"/>
</dbReference>
<organism evidence="2 3">
    <name type="scientific">Coraliomargarita sinensis</name>
    <dbReference type="NCBI Taxonomy" id="2174842"/>
    <lineage>
        <taxon>Bacteria</taxon>
        <taxon>Pseudomonadati</taxon>
        <taxon>Verrucomicrobiota</taxon>
        <taxon>Opitutia</taxon>
        <taxon>Puniceicoccales</taxon>
        <taxon>Coraliomargaritaceae</taxon>
        <taxon>Coraliomargarita</taxon>
    </lineage>
</organism>
<sequence length="395" mass="43024">MKLTKFTQMVALPALLGASSAFATSNDALLDLLVKKGVLTEAEATSVAEELKEENKGVTFSAKGKETVKVRFSGRLQGQYDSLGGEVDGENTPTTNHFYFRRLFFGVKANLDNGVYAESVFDVAGEEFAFEKAYFGYEFDPKLDVQFGFQKVPFGFEETSSSSKLPTIERSAANRFFADQIDFSARHTGIHAQGDLPAGFSYAVALVNGAQGEGSKLWGDAESDNALAYFGRVQWESNGLTFGVDAGSGSNSDDKVGGNDVVAFTGYVNYKLNGLDLLGEYFHGDLDEFGDVDGYALRASYRFGKFEPVVRFSHLEADDFDIDVDELIRRAPSDTDALASAMGAGNEIDSFYVGANYYLSKALTFMAGYEIAEAENDAGTEIDVDGFRARIQVLW</sequence>
<dbReference type="Pfam" id="PF07396">
    <property type="entry name" value="Porin_O_P"/>
    <property type="match status" value="1"/>
</dbReference>
<dbReference type="Gene3D" id="2.40.160.10">
    <property type="entry name" value="Porin"/>
    <property type="match status" value="1"/>
</dbReference>
<accession>A0A317ZEC1</accession>
<feature type="chain" id="PRO_5016334519" description="Porin" evidence="1">
    <location>
        <begin position="24"/>
        <end position="395"/>
    </location>
</feature>
<dbReference type="AlphaFoldDB" id="A0A317ZEC1"/>
<keyword evidence="3" id="KW-1185">Reference proteome</keyword>
<reference evidence="2 3" key="1">
    <citation type="submission" date="2018-05" db="EMBL/GenBank/DDBJ databases">
        <title>Coraliomargarita sinensis sp. nov., isolated from a marine solar saltern.</title>
        <authorList>
            <person name="Zhou L.Y."/>
        </authorList>
    </citation>
    <scope>NUCLEOTIDE SEQUENCE [LARGE SCALE GENOMIC DNA]</scope>
    <source>
        <strain evidence="2 3">WN38</strain>
    </source>
</reference>
<proteinExistence type="predicted"/>
<protein>
    <recommendedName>
        <fullName evidence="4">Porin</fullName>
    </recommendedName>
</protein>
<feature type="signal peptide" evidence="1">
    <location>
        <begin position="1"/>
        <end position="23"/>
    </location>
</feature>
<dbReference type="InterPro" id="IPR023614">
    <property type="entry name" value="Porin_dom_sf"/>
</dbReference>